<keyword evidence="2" id="KW-1185">Reference proteome</keyword>
<organism evidence="1 2">
    <name type="scientific">Flavivirga amylovorans</name>
    <dbReference type="NCBI Taxonomy" id="870486"/>
    <lineage>
        <taxon>Bacteria</taxon>
        <taxon>Pseudomonadati</taxon>
        <taxon>Bacteroidota</taxon>
        <taxon>Flavobacteriia</taxon>
        <taxon>Flavobacteriales</taxon>
        <taxon>Flavobacteriaceae</taxon>
        <taxon>Flavivirga</taxon>
    </lineage>
</organism>
<name>A0ABT8X7H9_9FLAO</name>
<dbReference type="EMBL" id="JAUOEM010000010">
    <property type="protein sequence ID" value="MDO5989647.1"/>
    <property type="molecule type" value="Genomic_DNA"/>
</dbReference>
<protein>
    <recommendedName>
        <fullName evidence="3">Toxin-antitoxin system YwqK family antitoxin</fullName>
    </recommendedName>
</protein>
<sequence length="179" mass="21265">MCTIVFHSCKPEMKYEVVNTNKDLELINGIVFFNKVPLIGNIVSHYEDHKVKSDIQYAQGKKHGYEKHWYEDGSKKIERYYFEGFKTALHKGWWEDGKLKFEYYFNKQGEYNGRVKEWYKTGQLFRDFNYLEGKEVGSQRLWKIDGTIKANYKVVHGERFGLIGLKKCYTVTTNSDEIK</sequence>
<dbReference type="Proteomes" id="UP001176891">
    <property type="component" value="Unassembled WGS sequence"/>
</dbReference>
<reference evidence="1" key="1">
    <citation type="submission" date="2023-07" db="EMBL/GenBank/DDBJ databases">
        <title>Two novel species in the genus Flavivirga.</title>
        <authorList>
            <person name="Kwon K."/>
        </authorList>
    </citation>
    <scope>NUCLEOTIDE SEQUENCE</scope>
    <source>
        <strain evidence="1">KACC 14157</strain>
    </source>
</reference>
<accession>A0ABT8X7H9</accession>
<comment type="caution">
    <text evidence="1">The sequence shown here is derived from an EMBL/GenBank/DDBJ whole genome shotgun (WGS) entry which is preliminary data.</text>
</comment>
<evidence type="ECO:0000313" key="2">
    <source>
        <dbReference type="Proteomes" id="UP001176891"/>
    </source>
</evidence>
<dbReference type="SUPFAM" id="SSF82185">
    <property type="entry name" value="Histone H3 K4-specific methyltransferase SET7/9 N-terminal domain"/>
    <property type="match status" value="1"/>
</dbReference>
<evidence type="ECO:0000313" key="1">
    <source>
        <dbReference type="EMBL" id="MDO5989647.1"/>
    </source>
</evidence>
<gene>
    <name evidence="1" type="ORF">Q4Q39_19765</name>
</gene>
<dbReference type="Gene3D" id="3.90.930.1">
    <property type="match status" value="1"/>
</dbReference>
<proteinExistence type="predicted"/>
<evidence type="ECO:0008006" key="3">
    <source>
        <dbReference type="Google" id="ProtNLM"/>
    </source>
</evidence>